<reference evidence="1" key="1">
    <citation type="submission" date="2023-10" db="EMBL/GenBank/DDBJ databases">
        <title>Genome assemblies of two species of porcelain crab, Petrolisthes cinctipes and Petrolisthes manimaculis (Anomura: Porcellanidae).</title>
        <authorList>
            <person name="Angst P."/>
        </authorList>
    </citation>
    <scope>NUCLEOTIDE SEQUENCE</scope>
    <source>
        <strain evidence="1">PB745_01</strain>
        <tissue evidence="1">Gill</tissue>
    </source>
</reference>
<evidence type="ECO:0000313" key="2">
    <source>
        <dbReference type="Proteomes" id="UP001286313"/>
    </source>
</evidence>
<accession>A0AAE1GHR2</accession>
<sequence length="71" mass="7962">MRAGEERQYSKKHKVGKEVCVDEPTVEGGETNWDSGKVWLVGSIVNVTCESDLRLLPDGNQTQQIQWTDQG</sequence>
<dbReference type="Proteomes" id="UP001286313">
    <property type="component" value="Unassembled WGS sequence"/>
</dbReference>
<keyword evidence="2" id="KW-1185">Reference proteome</keyword>
<proteinExistence type="predicted"/>
<evidence type="ECO:0000313" key="1">
    <source>
        <dbReference type="EMBL" id="KAK3892022.1"/>
    </source>
</evidence>
<organism evidence="1 2">
    <name type="scientific">Petrolisthes cinctipes</name>
    <name type="common">Flat porcelain crab</name>
    <dbReference type="NCBI Taxonomy" id="88211"/>
    <lineage>
        <taxon>Eukaryota</taxon>
        <taxon>Metazoa</taxon>
        <taxon>Ecdysozoa</taxon>
        <taxon>Arthropoda</taxon>
        <taxon>Crustacea</taxon>
        <taxon>Multicrustacea</taxon>
        <taxon>Malacostraca</taxon>
        <taxon>Eumalacostraca</taxon>
        <taxon>Eucarida</taxon>
        <taxon>Decapoda</taxon>
        <taxon>Pleocyemata</taxon>
        <taxon>Anomura</taxon>
        <taxon>Galatheoidea</taxon>
        <taxon>Porcellanidae</taxon>
        <taxon>Petrolisthes</taxon>
    </lineage>
</organism>
<name>A0AAE1GHR2_PETCI</name>
<dbReference type="AlphaFoldDB" id="A0AAE1GHR2"/>
<dbReference type="EMBL" id="JAWQEG010000287">
    <property type="protein sequence ID" value="KAK3892022.1"/>
    <property type="molecule type" value="Genomic_DNA"/>
</dbReference>
<gene>
    <name evidence="1" type="ORF">Pcinc_004111</name>
</gene>
<comment type="caution">
    <text evidence="1">The sequence shown here is derived from an EMBL/GenBank/DDBJ whole genome shotgun (WGS) entry which is preliminary data.</text>
</comment>
<protein>
    <submittedName>
        <fullName evidence="1">Uncharacterized protein</fullName>
    </submittedName>
</protein>